<comment type="PTM">
    <text evidence="8">4'-phosphopantetheine is transferred from CoA to a specific serine of apo-ACP by AcpS. This modification is essential for activity because fatty acids are bound in thioester linkage to the sulfhydryl of the prosthetic group.</text>
</comment>
<dbReference type="NCBIfam" id="NF002148">
    <property type="entry name" value="PRK00982.1-2"/>
    <property type="match status" value="1"/>
</dbReference>
<feature type="modified residue" description="O-(pantetheine 4'-phosphoryl)serine" evidence="8">
    <location>
        <position position="35"/>
    </location>
</feature>
<keyword evidence="5 8" id="KW-0276">Fatty acid metabolism</keyword>
<evidence type="ECO:0000256" key="1">
    <source>
        <dbReference type="ARBA" id="ARBA00022450"/>
    </source>
</evidence>
<keyword evidence="11" id="KW-1185">Reference proteome</keyword>
<evidence type="ECO:0000256" key="7">
    <source>
        <dbReference type="ARBA" id="ARBA00023160"/>
    </source>
</evidence>
<evidence type="ECO:0000256" key="5">
    <source>
        <dbReference type="ARBA" id="ARBA00022832"/>
    </source>
</evidence>
<accession>A0A1H9AMZ4</accession>
<protein>
    <recommendedName>
        <fullName evidence="8">Acyl carrier protein</fullName>
        <shortName evidence="8">ACP</shortName>
    </recommendedName>
</protein>
<dbReference type="OrthoDB" id="9804551at2"/>
<name>A0A1H9AMZ4_9LACT</name>
<dbReference type="Pfam" id="PF00550">
    <property type="entry name" value="PP-binding"/>
    <property type="match status" value="1"/>
</dbReference>
<organism evidence="10 11">
    <name type="scientific">Ignavigranum ruoffiae</name>
    <dbReference type="NCBI Taxonomy" id="89093"/>
    <lineage>
        <taxon>Bacteria</taxon>
        <taxon>Bacillati</taxon>
        <taxon>Bacillota</taxon>
        <taxon>Bacilli</taxon>
        <taxon>Lactobacillales</taxon>
        <taxon>Aerococcaceae</taxon>
        <taxon>Ignavigranum</taxon>
    </lineage>
</organism>
<sequence>MIFDKIKEIIVDQLEVDADKITMDTNFQKDLEADSLDVFQIVSEIEDSLNVEIDTDEDLATVADLVHYIEQQLNK</sequence>
<keyword evidence="2 8" id="KW-0963">Cytoplasm</keyword>
<dbReference type="GO" id="GO:0009245">
    <property type="term" value="P:lipid A biosynthetic process"/>
    <property type="evidence" value="ECO:0007669"/>
    <property type="project" value="TreeGrafter"/>
</dbReference>
<gene>
    <name evidence="8" type="primary">acpP</name>
    <name evidence="10" type="ORF">SAMN04488558_10225</name>
</gene>
<dbReference type="SUPFAM" id="SSF47336">
    <property type="entry name" value="ACP-like"/>
    <property type="match status" value="1"/>
</dbReference>
<dbReference type="GO" id="GO:0005829">
    <property type="term" value="C:cytosol"/>
    <property type="evidence" value="ECO:0007669"/>
    <property type="project" value="TreeGrafter"/>
</dbReference>
<feature type="domain" description="Carrier" evidence="9">
    <location>
        <begin position="1"/>
        <end position="73"/>
    </location>
</feature>
<dbReference type="HAMAP" id="MF_01217">
    <property type="entry name" value="Acyl_carrier"/>
    <property type="match status" value="1"/>
</dbReference>
<comment type="subcellular location">
    <subcellularLocation>
        <location evidence="8">Cytoplasm</location>
    </subcellularLocation>
</comment>
<evidence type="ECO:0000256" key="3">
    <source>
        <dbReference type="ARBA" id="ARBA00022516"/>
    </source>
</evidence>
<evidence type="ECO:0000256" key="6">
    <source>
        <dbReference type="ARBA" id="ARBA00023098"/>
    </source>
</evidence>
<comment type="function">
    <text evidence="8">Carrier of the growing fatty acid chain in fatty acid biosynthesis.</text>
</comment>
<dbReference type="InterPro" id="IPR036736">
    <property type="entry name" value="ACP-like_sf"/>
</dbReference>
<dbReference type="PANTHER" id="PTHR20863:SF62">
    <property type="entry name" value="ACYL CARRIER PROTEIN"/>
    <property type="match status" value="1"/>
</dbReference>
<dbReference type="Gene3D" id="1.10.1200.10">
    <property type="entry name" value="ACP-like"/>
    <property type="match status" value="1"/>
</dbReference>
<dbReference type="PROSITE" id="PS50075">
    <property type="entry name" value="CARRIER"/>
    <property type="match status" value="1"/>
</dbReference>
<dbReference type="NCBIfam" id="NF002150">
    <property type="entry name" value="PRK00982.1-4"/>
    <property type="match status" value="1"/>
</dbReference>
<comment type="similarity">
    <text evidence="8">Belongs to the acyl carrier protein (ACP) family.</text>
</comment>
<comment type="pathway">
    <text evidence="8">Lipid metabolism; fatty acid biosynthesis.</text>
</comment>
<evidence type="ECO:0000256" key="2">
    <source>
        <dbReference type="ARBA" id="ARBA00022490"/>
    </source>
</evidence>
<keyword evidence="6 8" id="KW-0443">Lipid metabolism</keyword>
<dbReference type="GO" id="GO:0000035">
    <property type="term" value="F:acyl binding"/>
    <property type="evidence" value="ECO:0007669"/>
    <property type="project" value="TreeGrafter"/>
</dbReference>
<proteinExistence type="inferred from homology"/>
<keyword evidence="3 8" id="KW-0444">Lipid biosynthesis</keyword>
<dbReference type="GO" id="GO:0016020">
    <property type="term" value="C:membrane"/>
    <property type="evidence" value="ECO:0007669"/>
    <property type="project" value="GOC"/>
</dbReference>
<evidence type="ECO:0000313" key="10">
    <source>
        <dbReference type="EMBL" id="SEP77925.1"/>
    </source>
</evidence>
<dbReference type="GO" id="GO:0000036">
    <property type="term" value="F:acyl carrier activity"/>
    <property type="evidence" value="ECO:0007669"/>
    <property type="project" value="UniProtKB-UniRule"/>
</dbReference>
<dbReference type="UniPathway" id="UPA00094"/>
<evidence type="ECO:0000259" key="9">
    <source>
        <dbReference type="PROSITE" id="PS50075"/>
    </source>
</evidence>
<reference evidence="10 11" key="1">
    <citation type="submission" date="2016-10" db="EMBL/GenBank/DDBJ databases">
        <authorList>
            <person name="de Groot N.N."/>
        </authorList>
    </citation>
    <scope>NUCLEOTIDE SEQUENCE [LARGE SCALE GENOMIC DNA]</scope>
    <source>
        <strain evidence="10 11">DSM 15695</strain>
    </source>
</reference>
<dbReference type="InterPro" id="IPR009081">
    <property type="entry name" value="PP-bd_ACP"/>
</dbReference>
<evidence type="ECO:0000313" key="11">
    <source>
        <dbReference type="Proteomes" id="UP000198833"/>
    </source>
</evidence>
<dbReference type="AlphaFoldDB" id="A0A1H9AMZ4"/>
<evidence type="ECO:0000256" key="4">
    <source>
        <dbReference type="ARBA" id="ARBA00022553"/>
    </source>
</evidence>
<evidence type="ECO:0000256" key="8">
    <source>
        <dbReference type="HAMAP-Rule" id="MF_01217"/>
    </source>
</evidence>
<dbReference type="EMBL" id="FOEN01000002">
    <property type="protein sequence ID" value="SEP77925.1"/>
    <property type="molecule type" value="Genomic_DNA"/>
</dbReference>
<keyword evidence="4 8" id="KW-0597">Phosphoprotein</keyword>
<dbReference type="STRING" id="89093.SAMN04488558_10225"/>
<dbReference type="InterPro" id="IPR003231">
    <property type="entry name" value="ACP"/>
</dbReference>
<dbReference type="Proteomes" id="UP000198833">
    <property type="component" value="Unassembled WGS sequence"/>
</dbReference>
<dbReference type="RefSeq" id="WP_092570355.1">
    <property type="nucleotide sequence ID" value="NZ_CALUDV010000008.1"/>
</dbReference>
<dbReference type="PANTHER" id="PTHR20863">
    <property type="entry name" value="ACYL CARRIER PROTEIN"/>
    <property type="match status" value="1"/>
</dbReference>
<keyword evidence="1 8" id="KW-0596">Phosphopantetheine</keyword>
<keyword evidence="7 8" id="KW-0275">Fatty acid biosynthesis</keyword>